<accession>A0A9E7MJ10</accession>
<evidence type="ECO:0000313" key="1">
    <source>
        <dbReference type="EMBL" id="USL85071.1"/>
    </source>
</evidence>
<dbReference type="Proteomes" id="UP001057418">
    <property type="component" value="Segment"/>
</dbReference>
<keyword evidence="2" id="KW-1185">Reference proteome</keyword>
<reference evidence="1" key="1">
    <citation type="submission" date="2022-05" db="EMBL/GenBank/DDBJ databases">
        <authorList>
            <person name="Ruan C."/>
        </authorList>
    </citation>
    <scope>NUCLEOTIDE SEQUENCE</scope>
</reference>
<organism evidence="1 2">
    <name type="scientific">Arthrobacter phage SWEP2</name>
    <dbReference type="NCBI Taxonomy" id="2945958"/>
    <lineage>
        <taxon>Viruses</taxon>
        <taxon>Duplodnaviria</taxon>
        <taxon>Heunggongvirae</taxon>
        <taxon>Uroviricota</taxon>
        <taxon>Caudoviricetes</taxon>
        <taxon>Casidaviridae</taxon>
        <taxon>Swepdovirus</taxon>
        <taxon>Swepdovirus SWEP2</taxon>
    </lineage>
</organism>
<proteinExistence type="predicted"/>
<evidence type="ECO:0000313" key="2">
    <source>
        <dbReference type="Proteomes" id="UP001057418"/>
    </source>
</evidence>
<dbReference type="EMBL" id="ON528933">
    <property type="protein sequence ID" value="USL85071.1"/>
    <property type="molecule type" value="Genomic_DNA"/>
</dbReference>
<protein>
    <submittedName>
        <fullName evidence="1">Uncharacterized protein</fullName>
    </submittedName>
</protein>
<name>A0A9E7MJ10_9CAUD</name>
<sequence>MTPPLNTPPTVTPDNEIPAGTPPEVALLMVVMRLETKVDVALAQHGADIKAQGKDIEDHEARLRVLELRPTVSPRVLWTTVASAAGLALASMPLVEKLFGP</sequence>